<proteinExistence type="predicted"/>
<dbReference type="Pfam" id="PF07587">
    <property type="entry name" value="PSD1"/>
    <property type="match status" value="1"/>
</dbReference>
<dbReference type="RefSeq" id="WP_207395081.1">
    <property type="nucleotide sequence ID" value="NZ_JABRWO010000002.1"/>
</dbReference>
<name>A0A7V8V263_9BACT</name>
<dbReference type="EMBL" id="JABRWO010000002">
    <property type="protein sequence ID" value="MBA2113575.1"/>
    <property type="molecule type" value="Genomic_DNA"/>
</dbReference>
<dbReference type="Proteomes" id="UP000551616">
    <property type="component" value="Unassembled WGS sequence"/>
</dbReference>
<comment type="caution">
    <text evidence="3">The sequence shown here is derived from an EMBL/GenBank/DDBJ whole genome shotgun (WGS) entry which is preliminary data.</text>
</comment>
<dbReference type="AlphaFoldDB" id="A0A7V8V263"/>
<feature type="domain" description="DUF1553" evidence="2">
    <location>
        <begin position="267"/>
        <end position="507"/>
    </location>
</feature>
<protein>
    <recommendedName>
        <fullName evidence="5">DUF1553 domain-containing protein</fullName>
    </recommendedName>
</protein>
<keyword evidence="4" id="KW-1185">Reference proteome</keyword>
<gene>
    <name evidence="3" type="ORF">HOV93_07240</name>
</gene>
<dbReference type="PANTHER" id="PTHR35889">
    <property type="entry name" value="CYCLOINULO-OLIGOSACCHARIDE FRUCTANOTRANSFERASE-RELATED"/>
    <property type="match status" value="1"/>
</dbReference>
<evidence type="ECO:0008006" key="5">
    <source>
        <dbReference type="Google" id="ProtNLM"/>
    </source>
</evidence>
<evidence type="ECO:0000313" key="3">
    <source>
        <dbReference type="EMBL" id="MBA2113575.1"/>
    </source>
</evidence>
<evidence type="ECO:0000259" key="2">
    <source>
        <dbReference type="Pfam" id="PF07587"/>
    </source>
</evidence>
<reference evidence="3 4" key="1">
    <citation type="submission" date="2020-05" db="EMBL/GenBank/DDBJ databases">
        <title>Bremerella alba sp. nov., a novel planctomycete isolated from the surface of the macroalga Fucus spiralis.</title>
        <authorList>
            <person name="Godinho O."/>
            <person name="Botelho R."/>
            <person name="Albuquerque L."/>
            <person name="Wiegand S."/>
            <person name="Da Costa M.S."/>
            <person name="Lobo-Da-Cunha A."/>
            <person name="Jogler C."/>
            <person name="Lage O.M."/>
        </authorList>
    </citation>
    <scope>NUCLEOTIDE SEQUENCE [LARGE SCALE GENOMIC DNA]</scope>
    <source>
        <strain evidence="3 4">FF15</strain>
    </source>
</reference>
<sequence>MKLTRSSSCGSMLVGLAIALAFTCFVPQVIAAELYQTIDHQIAKQAGGPVAGPADDAEFLRRIFIDLTGKLPTPAKAREFLADNDKSKRQALIDELLASDDFPRRMQEAFTAMLLERRTDTKVPDADWERYLRESFAKNKPWNQLVSELLFVDENEENLLPATKFFLVAGRNDENLRTEDVSRLFLGRDITCSQCHDHPDVADYSQDEYFGLFTYLKEKPAEATIEYESVFRPGTHTTGPRLPGGEELKIPTFVKDQQENAAKYRPRLLLSRNLPTADNKLFVRNSVNRFWFLMMGRGLVHPLNLHHEDNPPSHPILLDALATEFVAHNFDVKWLLRQIALSESYQRSSLLPEGVELKEAPPQLYRMAILKPLTPEQMGWCVAGASGNLAWLLKTPVPKDSEFSHFNYINGRVDQFPENFPDVMKLFVGVYSNPPGEAEVDFTPSMGHALFLMNDQGVLDWLKPKSGNLVERLSKLKDSAAVADELYLSALTRTPTEEESDEVAEYLTQHAERRTEACGELVWALISSAEFRMNH</sequence>
<dbReference type="InterPro" id="IPR022655">
    <property type="entry name" value="DUF1553"/>
</dbReference>
<feature type="domain" description="DUF1549" evidence="1">
    <location>
        <begin position="44"/>
        <end position="217"/>
    </location>
</feature>
<evidence type="ECO:0000259" key="1">
    <source>
        <dbReference type="Pfam" id="PF07583"/>
    </source>
</evidence>
<dbReference type="Pfam" id="PF07583">
    <property type="entry name" value="PSCyt2"/>
    <property type="match status" value="1"/>
</dbReference>
<evidence type="ECO:0000313" key="4">
    <source>
        <dbReference type="Proteomes" id="UP000551616"/>
    </source>
</evidence>
<dbReference type="PANTHER" id="PTHR35889:SF3">
    <property type="entry name" value="F-BOX DOMAIN-CONTAINING PROTEIN"/>
    <property type="match status" value="1"/>
</dbReference>
<accession>A0A7V8V263</accession>
<dbReference type="InterPro" id="IPR011444">
    <property type="entry name" value="DUF1549"/>
</dbReference>
<organism evidence="3 4">
    <name type="scientific">Bremerella alba</name>
    <dbReference type="NCBI Taxonomy" id="980252"/>
    <lineage>
        <taxon>Bacteria</taxon>
        <taxon>Pseudomonadati</taxon>
        <taxon>Planctomycetota</taxon>
        <taxon>Planctomycetia</taxon>
        <taxon>Pirellulales</taxon>
        <taxon>Pirellulaceae</taxon>
        <taxon>Bremerella</taxon>
    </lineage>
</organism>